<dbReference type="RefSeq" id="WP_051431638.1">
    <property type="nucleotide sequence ID" value="NZ_NRRE01000034.1"/>
</dbReference>
<dbReference type="Pfam" id="PF00512">
    <property type="entry name" value="HisKA"/>
    <property type="match status" value="1"/>
</dbReference>
<dbReference type="SMART" id="SM00387">
    <property type="entry name" value="HATPase_c"/>
    <property type="match status" value="1"/>
</dbReference>
<evidence type="ECO:0000313" key="9">
    <source>
        <dbReference type="Proteomes" id="UP000778970"/>
    </source>
</evidence>
<evidence type="ECO:0000256" key="5">
    <source>
        <dbReference type="ARBA" id="ARBA00022777"/>
    </source>
</evidence>
<dbReference type="InterPro" id="IPR036097">
    <property type="entry name" value="HisK_dim/P_sf"/>
</dbReference>
<sequence>MAAGPISTGLADTAPAHTQAAYTQPARDETAALRAELARTRARLDDISRLVSDWIWEVDRNARIVSVSPRVMAALGYHPMELVGRPFTEVIGLELPITASHPDGPVHARPFRDREVQITNHCGQPRSFRLSGLPVFCQTTGRFEGYRGTAQDVTELRAREAALLEAKNTAEEANRTKSDFLAQMSHELRTPLNAILGFSEIMQSEALGPIGTPQYKGYIADIATSAQHLSQMINDVLDVAKLEAGKFQIYEDVVNPAELIDRALRIVTPRARDAGVELTKPQIPAGITLLADEQKLLQVLLNLLSNAIKFTPSGGHVSLKAEVDGTGAYGLSITDTGIGMSAKDQEVALSPFGQVDSSLSRRYEGTGLGLPLSKALVELHGGRLEIDSAPEAGTSVRVTLPIGRVEAAA</sequence>
<comment type="catalytic activity">
    <reaction evidence="1">
        <text>ATP + protein L-histidine = ADP + protein N-phospho-L-histidine.</text>
        <dbReference type="EC" id="2.7.13.3"/>
    </reaction>
</comment>
<dbReference type="InterPro" id="IPR003661">
    <property type="entry name" value="HisK_dim/P_dom"/>
</dbReference>
<evidence type="ECO:0000313" key="8">
    <source>
        <dbReference type="EMBL" id="MBK1699049.1"/>
    </source>
</evidence>
<protein>
    <recommendedName>
        <fullName evidence="2">histidine kinase</fullName>
        <ecNumber evidence="2">2.7.13.3</ecNumber>
    </recommendedName>
</protein>
<keyword evidence="4" id="KW-0808">Transferase</keyword>
<dbReference type="NCBIfam" id="TIGR00229">
    <property type="entry name" value="sensory_box"/>
    <property type="match status" value="1"/>
</dbReference>
<proteinExistence type="predicted"/>
<evidence type="ECO:0000259" key="6">
    <source>
        <dbReference type="PROSITE" id="PS50109"/>
    </source>
</evidence>
<reference evidence="8" key="1">
    <citation type="submission" date="2017-08" db="EMBL/GenBank/DDBJ databases">
        <authorList>
            <person name="Imhoff J.F."/>
            <person name="Rahn T."/>
            <person name="Kuenzel S."/>
            <person name="Neulinger S.C."/>
        </authorList>
    </citation>
    <scope>NUCLEOTIDE SEQUENCE</scope>
    <source>
        <strain evidence="8">DSM 9154</strain>
    </source>
</reference>
<organism evidence="8 9">
    <name type="scientific">Rhodovibrio salinarum</name>
    <dbReference type="NCBI Taxonomy" id="1087"/>
    <lineage>
        <taxon>Bacteria</taxon>
        <taxon>Pseudomonadati</taxon>
        <taxon>Pseudomonadota</taxon>
        <taxon>Alphaproteobacteria</taxon>
        <taxon>Rhodospirillales</taxon>
        <taxon>Rhodovibrionaceae</taxon>
        <taxon>Rhodovibrio</taxon>
    </lineage>
</organism>
<dbReference type="Gene3D" id="3.30.565.10">
    <property type="entry name" value="Histidine kinase-like ATPase, C-terminal domain"/>
    <property type="match status" value="1"/>
</dbReference>
<dbReference type="GO" id="GO:0005886">
    <property type="term" value="C:plasma membrane"/>
    <property type="evidence" value="ECO:0007669"/>
    <property type="project" value="TreeGrafter"/>
</dbReference>
<dbReference type="InterPro" id="IPR035965">
    <property type="entry name" value="PAS-like_dom_sf"/>
</dbReference>
<evidence type="ECO:0000256" key="1">
    <source>
        <dbReference type="ARBA" id="ARBA00000085"/>
    </source>
</evidence>
<dbReference type="SUPFAM" id="SSF55785">
    <property type="entry name" value="PYP-like sensor domain (PAS domain)"/>
    <property type="match status" value="1"/>
</dbReference>
<feature type="domain" description="PAS" evidence="7">
    <location>
        <begin position="40"/>
        <end position="85"/>
    </location>
</feature>
<dbReference type="Proteomes" id="UP000778970">
    <property type="component" value="Unassembled WGS sequence"/>
</dbReference>
<evidence type="ECO:0000256" key="2">
    <source>
        <dbReference type="ARBA" id="ARBA00012438"/>
    </source>
</evidence>
<evidence type="ECO:0000256" key="3">
    <source>
        <dbReference type="ARBA" id="ARBA00022553"/>
    </source>
</evidence>
<dbReference type="GO" id="GO:0009927">
    <property type="term" value="F:histidine phosphotransfer kinase activity"/>
    <property type="evidence" value="ECO:0007669"/>
    <property type="project" value="TreeGrafter"/>
</dbReference>
<keyword evidence="3" id="KW-0597">Phosphoprotein</keyword>
<dbReference type="EC" id="2.7.13.3" evidence="2"/>
<dbReference type="InterPro" id="IPR003594">
    <property type="entry name" value="HATPase_dom"/>
</dbReference>
<gene>
    <name evidence="8" type="ORF">CKO21_17535</name>
</gene>
<reference evidence="8" key="2">
    <citation type="journal article" date="2020" name="Microorganisms">
        <title>Osmotic Adaptation and Compatible Solute Biosynthesis of Phototrophic Bacteria as Revealed from Genome Analyses.</title>
        <authorList>
            <person name="Imhoff J.F."/>
            <person name="Rahn T."/>
            <person name="Kunzel S."/>
            <person name="Keller A."/>
            <person name="Neulinger S.C."/>
        </authorList>
    </citation>
    <scope>NUCLEOTIDE SEQUENCE</scope>
    <source>
        <strain evidence="8">DSM 9154</strain>
    </source>
</reference>
<dbReference type="InterPro" id="IPR005467">
    <property type="entry name" value="His_kinase_dom"/>
</dbReference>
<dbReference type="PROSITE" id="PS50112">
    <property type="entry name" value="PAS"/>
    <property type="match status" value="1"/>
</dbReference>
<keyword evidence="9" id="KW-1185">Reference proteome</keyword>
<feature type="domain" description="Histidine kinase" evidence="6">
    <location>
        <begin position="183"/>
        <end position="404"/>
    </location>
</feature>
<dbReference type="PANTHER" id="PTHR43047">
    <property type="entry name" value="TWO-COMPONENT HISTIDINE PROTEIN KINASE"/>
    <property type="match status" value="1"/>
</dbReference>
<comment type="caution">
    <text evidence="8">The sequence shown here is derived from an EMBL/GenBank/DDBJ whole genome shotgun (WGS) entry which is preliminary data.</text>
</comment>
<name>A0A934QLW1_9PROT</name>
<evidence type="ECO:0000259" key="7">
    <source>
        <dbReference type="PROSITE" id="PS50112"/>
    </source>
</evidence>
<keyword evidence="5 8" id="KW-0418">Kinase</keyword>
<dbReference type="Pfam" id="PF02518">
    <property type="entry name" value="HATPase_c"/>
    <property type="match status" value="1"/>
</dbReference>
<dbReference type="CDD" id="cd00082">
    <property type="entry name" value="HisKA"/>
    <property type="match status" value="1"/>
</dbReference>
<accession>A0A934QLW1</accession>
<dbReference type="EMBL" id="NRRE01000034">
    <property type="protein sequence ID" value="MBK1699049.1"/>
    <property type="molecule type" value="Genomic_DNA"/>
</dbReference>
<dbReference type="SMART" id="SM00388">
    <property type="entry name" value="HisKA"/>
    <property type="match status" value="1"/>
</dbReference>
<dbReference type="InterPro" id="IPR004358">
    <property type="entry name" value="Sig_transdc_His_kin-like_C"/>
</dbReference>
<evidence type="ECO:0000256" key="4">
    <source>
        <dbReference type="ARBA" id="ARBA00022679"/>
    </source>
</evidence>
<dbReference type="PROSITE" id="PS50109">
    <property type="entry name" value="HIS_KIN"/>
    <property type="match status" value="1"/>
</dbReference>
<dbReference type="CDD" id="cd00130">
    <property type="entry name" value="PAS"/>
    <property type="match status" value="1"/>
</dbReference>
<dbReference type="PANTHER" id="PTHR43047:SF63">
    <property type="entry name" value="HISTIDINE KINASE"/>
    <property type="match status" value="1"/>
</dbReference>
<dbReference type="Gene3D" id="1.10.287.130">
    <property type="match status" value="1"/>
</dbReference>
<dbReference type="InterPro" id="IPR036890">
    <property type="entry name" value="HATPase_C_sf"/>
</dbReference>
<dbReference type="SUPFAM" id="SSF55874">
    <property type="entry name" value="ATPase domain of HSP90 chaperone/DNA topoisomerase II/histidine kinase"/>
    <property type="match status" value="1"/>
</dbReference>
<dbReference type="SUPFAM" id="SSF47384">
    <property type="entry name" value="Homodimeric domain of signal transducing histidine kinase"/>
    <property type="match status" value="1"/>
</dbReference>
<dbReference type="GO" id="GO:0000155">
    <property type="term" value="F:phosphorelay sensor kinase activity"/>
    <property type="evidence" value="ECO:0007669"/>
    <property type="project" value="InterPro"/>
</dbReference>
<dbReference type="InterPro" id="IPR000014">
    <property type="entry name" value="PAS"/>
</dbReference>
<dbReference type="Gene3D" id="3.30.450.20">
    <property type="entry name" value="PAS domain"/>
    <property type="match status" value="1"/>
</dbReference>
<dbReference type="AlphaFoldDB" id="A0A934QLW1"/>
<dbReference type="PRINTS" id="PR00344">
    <property type="entry name" value="BCTRLSENSOR"/>
</dbReference>
<dbReference type="Pfam" id="PF13426">
    <property type="entry name" value="PAS_9"/>
    <property type="match status" value="1"/>
</dbReference>